<evidence type="ECO:0000256" key="5">
    <source>
        <dbReference type="RuleBase" id="RU361187"/>
    </source>
</evidence>
<dbReference type="CDD" id="cd18617">
    <property type="entry name" value="GH43_XynB-like"/>
    <property type="match status" value="1"/>
</dbReference>
<accession>A0A290Q5U9</accession>
<keyword evidence="3 5" id="KW-0326">Glycosidase</keyword>
<keyword evidence="6" id="KW-0732">Signal</keyword>
<evidence type="ECO:0000313" key="8">
    <source>
        <dbReference type="EMBL" id="ATC63813.1"/>
    </source>
</evidence>
<dbReference type="InterPro" id="IPR013320">
    <property type="entry name" value="ConA-like_dom_sf"/>
</dbReference>
<dbReference type="EMBL" id="CP023344">
    <property type="protein sequence ID" value="ATC63813.1"/>
    <property type="molecule type" value="Genomic_DNA"/>
</dbReference>
<dbReference type="KEGG" id="vbh:CMV30_07555"/>
<dbReference type="Gene3D" id="2.60.120.200">
    <property type="match status" value="1"/>
</dbReference>
<dbReference type="Proteomes" id="UP000217265">
    <property type="component" value="Chromosome"/>
</dbReference>
<protein>
    <submittedName>
        <fullName evidence="8">Glycoside hydrolase 43 family protein</fullName>
    </submittedName>
</protein>
<evidence type="ECO:0000256" key="2">
    <source>
        <dbReference type="ARBA" id="ARBA00022801"/>
    </source>
</evidence>
<dbReference type="GO" id="GO:0005975">
    <property type="term" value="P:carbohydrate metabolic process"/>
    <property type="evidence" value="ECO:0007669"/>
    <property type="project" value="InterPro"/>
</dbReference>
<comment type="similarity">
    <text evidence="1 5">Belongs to the glycosyl hydrolase 43 family.</text>
</comment>
<feature type="domain" description="Beta-xylosidase C-terminal Concanavalin A-like" evidence="7">
    <location>
        <begin position="401"/>
        <end position="580"/>
    </location>
</feature>
<dbReference type="AlphaFoldDB" id="A0A290Q5U9"/>
<name>A0A290Q5U9_9BACT</name>
<dbReference type="SUPFAM" id="SSF49899">
    <property type="entry name" value="Concanavalin A-like lectins/glucanases"/>
    <property type="match status" value="1"/>
</dbReference>
<keyword evidence="2 5" id="KW-0378">Hydrolase</keyword>
<feature type="signal peptide" evidence="6">
    <location>
        <begin position="1"/>
        <end position="32"/>
    </location>
</feature>
<dbReference type="InterPro" id="IPR006710">
    <property type="entry name" value="Glyco_hydro_43"/>
</dbReference>
<dbReference type="GO" id="GO:0004553">
    <property type="term" value="F:hydrolase activity, hydrolyzing O-glycosyl compounds"/>
    <property type="evidence" value="ECO:0007669"/>
    <property type="project" value="InterPro"/>
</dbReference>
<evidence type="ECO:0000256" key="3">
    <source>
        <dbReference type="ARBA" id="ARBA00023295"/>
    </source>
</evidence>
<dbReference type="Pfam" id="PF04616">
    <property type="entry name" value="Glyco_hydro_43"/>
    <property type="match status" value="1"/>
</dbReference>
<dbReference type="PANTHER" id="PTHR42812">
    <property type="entry name" value="BETA-XYLOSIDASE"/>
    <property type="match status" value="1"/>
</dbReference>
<evidence type="ECO:0000259" key="7">
    <source>
        <dbReference type="Pfam" id="PF17851"/>
    </source>
</evidence>
<organism evidence="8 9">
    <name type="scientific">Nibricoccus aquaticus</name>
    <dbReference type="NCBI Taxonomy" id="2576891"/>
    <lineage>
        <taxon>Bacteria</taxon>
        <taxon>Pseudomonadati</taxon>
        <taxon>Verrucomicrobiota</taxon>
        <taxon>Opitutia</taxon>
        <taxon>Opitutales</taxon>
        <taxon>Opitutaceae</taxon>
        <taxon>Nibricoccus</taxon>
    </lineage>
</organism>
<dbReference type="Pfam" id="PF17851">
    <property type="entry name" value="GH43_C2"/>
    <property type="match status" value="1"/>
</dbReference>
<keyword evidence="9" id="KW-1185">Reference proteome</keyword>
<dbReference type="PANTHER" id="PTHR42812:SF12">
    <property type="entry name" value="BETA-XYLOSIDASE-RELATED"/>
    <property type="match status" value="1"/>
</dbReference>
<proteinExistence type="inferred from homology"/>
<evidence type="ECO:0000313" key="9">
    <source>
        <dbReference type="Proteomes" id="UP000217265"/>
    </source>
</evidence>
<dbReference type="SUPFAM" id="SSF75005">
    <property type="entry name" value="Arabinanase/levansucrase/invertase"/>
    <property type="match status" value="1"/>
</dbReference>
<evidence type="ECO:0000256" key="6">
    <source>
        <dbReference type="SAM" id="SignalP"/>
    </source>
</evidence>
<dbReference type="InterPro" id="IPR023296">
    <property type="entry name" value="Glyco_hydro_beta-prop_sf"/>
</dbReference>
<dbReference type="InterPro" id="IPR051795">
    <property type="entry name" value="Glycosyl_Hydrlase_43"/>
</dbReference>
<dbReference type="RefSeq" id="WP_096055445.1">
    <property type="nucleotide sequence ID" value="NZ_CP023344.1"/>
</dbReference>
<dbReference type="OrthoDB" id="181757at2"/>
<dbReference type="Gene3D" id="2.115.10.20">
    <property type="entry name" value="Glycosyl hydrolase domain, family 43"/>
    <property type="match status" value="1"/>
</dbReference>
<dbReference type="InterPro" id="IPR041542">
    <property type="entry name" value="GH43_C2"/>
</dbReference>
<sequence length="585" mass="63847">MPSPRPNPLSRFLRPSALLLSLFTLHSSLLSAPAPVTFNSFTYTGRDTVFETPLPPGHFRNPILAGYYPDPSICRVPGKTPDAPADYYLINSTFSHFPGIPIFHSRDLVNWTQLGHVIDRPDQLNYDGLGITRGLFAPAIEYHNGTFYVVCTLIGRGGNFLVTATDPAGPWSDPIWLGFDGIDPSLFFDDDGRGWLVNNGNPPDNKPLYDGHRAIWIQEFDVASKKLIGPRSIIVNGGVDLSQKPVWIEGPHLYKRDGWYYLCCAEGGTSTDHSQVILRSKSPTGPFVPWDKNPILTQRDLDGSAPGAVTCTGHADLVIGPDGHWWSVFLACRPYAPDTWATGRETFLLPVKWTDDGWPQILPPGERVPLIAAAPKLSVSQPSTLSSQPAATPLTGNFTWTDDFNQPVLSPLWIMIRAPRETWLTLDPSAGHLALTPRAELLSGTHNPSFLGRRLQHSKFQTSTKLAIPASSNTSAGLAVIQNETHHYFSGVRRTADGLTAFVELQNGAKPETLVTLPLPANATSIELRLTGDAKVLSFDYALTPGDWKPLLSQADAYPISVQAAGGGIHFTGALIGLYARCLPR</sequence>
<evidence type="ECO:0000256" key="1">
    <source>
        <dbReference type="ARBA" id="ARBA00009865"/>
    </source>
</evidence>
<feature type="site" description="Important for catalytic activity, responsible for pKa modulation of the active site Glu and correct orientation of both the proton donor and substrate" evidence="4">
    <location>
        <position position="183"/>
    </location>
</feature>
<evidence type="ECO:0000256" key="4">
    <source>
        <dbReference type="PIRSR" id="PIRSR606710-2"/>
    </source>
</evidence>
<reference evidence="8 9" key="1">
    <citation type="submission" date="2017-09" db="EMBL/GenBank/DDBJ databases">
        <title>Complete genome sequence of Verrucomicrobial strain HZ-65, isolated from freshwater.</title>
        <authorList>
            <person name="Choi A."/>
        </authorList>
    </citation>
    <scope>NUCLEOTIDE SEQUENCE [LARGE SCALE GENOMIC DNA]</scope>
    <source>
        <strain evidence="8 9">HZ-65</strain>
    </source>
</reference>
<gene>
    <name evidence="8" type="ORF">CMV30_07555</name>
</gene>
<feature type="chain" id="PRO_5012245310" evidence="6">
    <location>
        <begin position="33"/>
        <end position="585"/>
    </location>
</feature>